<comment type="caution">
    <text evidence="3">The sequence shown here is derived from an EMBL/GenBank/DDBJ whole genome shotgun (WGS) entry which is preliminary data.</text>
</comment>
<keyword evidence="1" id="KW-0472">Membrane</keyword>
<evidence type="ECO:0000259" key="2">
    <source>
        <dbReference type="Pfam" id="PF07786"/>
    </source>
</evidence>
<feature type="transmembrane region" description="Helical" evidence="1">
    <location>
        <begin position="234"/>
        <end position="251"/>
    </location>
</feature>
<feature type="domain" description="Heparan-alpha-glucosaminide N-acetyltransferase catalytic" evidence="2">
    <location>
        <begin position="17"/>
        <end position="236"/>
    </location>
</feature>
<feature type="transmembrane region" description="Helical" evidence="1">
    <location>
        <begin position="133"/>
        <end position="153"/>
    </location>
</feature>
<feature type="transmembrane region" description="Helical" evidence="1">
    <location>
        <begin position="91"/>
        <end position="113"/>
    </location>
</feature>
<dbReference type="RefSeq" id="WP_344795915.1">
    <property type="nucleotide sequence ID" value="NZ_BAABBN010000004.1"/>
</dbReference>
<keyword evidence="4" id="KW-1185">Reference proteome</keyword>
<feature type="transmembrane region" description="Helical" evidence="1">
    <location>
        <begin position="61"/>
        <end position="79"/>
    </location>
</feature>
<sequence length="371" mass="41361">MTNSIPALNPATQAPLRINTFDLARGLAVIFMIMIHVLNFYGTSEVQSGTFGTTLQTLVDWPSASVFVFIMGILIPLSGKNSLSVGLYRAVKLFALGYLLNLTRSSIPMWLSIQMGLVSYEDLGGYTPTSEFFVGDIFQFAGLTYAVCTLLRYYISDVRIWLATAAAVIFVSPLVWDTSAHWGASNEFFKLLWGDQSQGAVFPLFPWLAYCIGGMVLGQWFKETDNHPQFFKKTLFAGLTLITFGSALLFSNPEFHAPHHLRGGPGLITTITGFVLVWLCFCRQLVERIKPNRAFELFYLWGKNVTPIYIIHWLIIGWGHMLVGSQTLETGSTLFSMALIILMSHLILKIWLKISSKNTTDEPTSTAQPAT</sequence>
<dbReference type="EMBL" id="BAABBN010000004">
    <property type="protein sequence ID" value="GAA3916456.1"/>
    <property type="molecule type" value="Genomic_DNA"/>
</dbReference>
<keyword evidence="1" id="KW-0812">Transmembrane</keyword>
<dbReference type="InterPro" id="IPR012429">
    <property type="entry name" value="HGSNAT_cat"/>
</dbReference>
<reference evidence="4" key="1">
    <citation type="journal article" date="2019" name="Int. J. Syst. Evol. Microbiol.">
        <title>The Global Catalogue of Microorganisms (GCM) 10K type strain sequencing project: providing services to taxonomists for standard genome sequencing and annotation.</title>
        <authorList>
            <consortium name="The Broad Institute Genomics Platform"/>
            <consortium name="The Broad Institute Genome Sequencing Center for Infectious Disease"/>
            <person name="Wu L."/>
            <person name="Ma J."/>
        </authorList>
    </citation>
    <scope>NUCLEOTIDE SEQUENCE [LARGE SCALE GENOMIC DNA]</scope>
    <source>
        <strain evidence="4">JCM 17551</strain>
    </source>
</reference>
<keyword evidence="1" id="KW-1133">Transmembrane helix</keyword>
<feature type="transmembrane region" description="Helical" evidence="1">
    <location>
        <begin position="160"/>
        <end position="184"/>
    </location>
</feature>
<feature type="transmembrane region" description="Helical" evidence="1">
    <location>
        <begin position="204"/>
        <end position="222"/>
    </location>
</feature>
<evidence type="ECO:0000313" key="3">
    <source>
        <dbReference type="EMBL" id="GAA3916456.1"/>
    </source>
</evidence>
<feature type="transmembrane region" description="Helical" evidence="1">
    <location>
        <begin position="298"/>
        <end position="321"/>
    </location>
</feature>
<evidence type="ECO:0000313" key="4">
    <source>
        <dbReference type="Proteomes" id="UP001501565"/>
    </source>
</evidence>
<gene>
    <name evidence="3" type="ORF">GCM10022277_08980</name>
</gene>
<accession>A0ABP7MBE8</accession>
<evidence type="ECO:0000256" key="1">
    <source>
        <dbReference type="SAM" id="Phobius"/>
    </source>
</evidence>
<name>A0ABP7MBE8_9GAMM</name>
<feature type="transmembrane region" description="Helical" evidence="1">
    <location>
        <begin position="333"/>
        <end position="352"/>
    </location>
</feature>
<dbReference type="Proteomes" id="UP001501565">
    <property type="component" value="Unassembled WGS sequence"/>
</dbReference>
<dbReference type="Pfam" id="PF07786">
    <property type="entry name" value="HGSNAT_cat"/>
    <property type="match status" value="1"/>
</dbReference>
<protein>
    <recommendedName>
        <fullName evidence="2">Heparan-alpha-glucosaminide N-acetyltransferase catalytic domain-containing protein</fullName>
    </recommendedName>
</protein>
<feature type="transmembrane region" description="Helical" evidence="1">
    <location>
        <begin position="23"/>
        <end position="41"/>
    </location>
</feature>
<feature type="transmembrane region" description="Helical" evidence="1">
    <location>
        <begin position="263"/>
        <end position="286"/>
    </location>
</feature>
<proteinExistence type="predicted"/>
<organism evidence="3 4">
    <name type="scientific">Litoribacillus peritrichatus</name>
    <dbReference type="NCBI Taxonomy" id="718191"/>
    <lineage>
        <taxon>Bacteria</taxon>
        <taxon>Pseudomonadati</taxon>
        <taxon>Pseudomonadota</taxon>
        <taxon>Gammaproteobacteria</taxon>
        <taxon>Oceanospirillales</taxon>
        <taxon>Oceanospirillaceae</taxon>
        <taxon>Litoribacillus</taxon>
    </lineage>
</organism>